<accession>S7V5Y6</accession>
<dbReference type="EMBL" id="ATNM01000191">
    <property type="protein sequence ID" value="EPR65595.1"/>
    <property type="molecule type" value="Genomic_DNA"/>
</dbReference>
<dbReference type="Proteomes" id="UP000014974">
    <property type="component" value="Unassembled WGS sequence"/>
</dbReference>
<reference evidence="1 2" key="1">
    <citation type="journal article" date="2013" name="Genome Announc.">
        <title>Draft Genome Sequence of Cyclobacterium qasimii Strain M12-11BT, Isolated from Arctic Marine Sediment.</title>
        <authorList>
            <person name="Shivaji S."/>
            <person name="Ara S."/>
            <person name="Singh A."/>
            <person name="Kumar Pinnaka A."/>
        </authorList>
    </citation>
    <scope>NUCLEOTIDE SEQUENCE [LARGE SCALE GENOMIC DNA]</scope>
    <source>
        <strain evidence="1 2">M12-11B</strain>
    </source>
</reference>
<evidence type="ECO:0000313" key="1">
    <source>
        <dbReference type="EMBL" id="EPR65595.1"/>
    </source>
</evidence>
<dbReference type="AlphaFoldDB" id="S7V5Y6"/>
<name>S7V5Y6_9BACT</name>
<gene>
    <name evidence="1" type="ORF">ADICYQ_5516</name>
</gene>
<sequence>MVIISTTFCDIIPLTLFLYDLKKSELSLLFIDAVIDQIDFRAF</sequence>
<evidence type="ECO:0000313" key="2">
    <source>
        <dbReference type="Proteomes" id="UP000014974"/>
    </source>
</evidence>
<comment type="caution">
    <text evidence="1">The sequence shown here is derived from an EMBL/GenBank/DDBJ whole genome shotgun (WGS) entry which is preliminary data.</text>
</comment>
<organism evidence="1 2">
    <name type="scientific">Cyclobacterium qasimii M12-11B</name>
    <dbReference type="NCBI Taxonomy" id="641524"/>
    <lineage>
        <taxon>Bacteria</taxon>
        <taxon>Pseudomonadati</taxon>
        <taxon>Bacteroidota</taxon>
        <taxon>Cytophagia</taxon>
        <taxon>Cytophagales</taxon>
        <taxon>Cyclobacteriaceae</taxon>
        <taxon>Cyclobacterium</taxon>
    </lineage>
</organism>
<proteinExistence type="predicted"/>
<protein>
    <submittedName>
        <fullName evidence="1">Uncharacterized protein</fullName>
    </submittedName>
</protein>